<evidence type="ECO:0000259" key="3">
    <source>
        <dbReference type="Pfam" id="PF02834"/>
    </source>
</evidence>
<dbReference type="Gene3D" id="3.90.1140.10">
    <property type="entry name" value="Cyclic phosphodiesterase"/>
    <property type="match status" value="1"/>
</dbReference>
<dbReference type="SUPFAM" id="SSF55144">
    <property type="entry name" value="LigT-like"/>
    <property type="match status" value="1"/>
</dbReference>
<keyword evidence="5" id="KW-1185">Reference proteome</keyword>
<evidence type="ECO:0000313" key="4">
    <source>
        <dbReference type="EMBL" id="MDG3005322.1"/>
    </source>
</evidence>
<dbReference type="HAMAP" id="MF_01940">
    <property type="entry name" value="RNA_CPDase"/>
    <property type="match status" value="1"/>
</dbReference>
<dbReference type="NCBIfam" id="TIGR02258">
    <property type="entry name" value="2_5_ligase"/>
    <property type="match status" value="1"/>
</dbReference>
<accession>A0ABT6FCN1</accession>
<evidence type="ECO:0000256" key="2">
    <source>
        <dbReference type="HAMAP-Rule" id="MF_01940"/>
    </source>
</evidence>
<comment type="caution">
    <text evidence="4">The sequence shown here is derived from an EMBL/GenBank/DDBJ whole genome shotgun (WGS) entry which is preliminary data.</text>
</comment>
<reference evidence="4 5" key="1">
    <citation type="submission" date="2023-03" db="EMBL/GenBank/DDBJ databases">
        <title>Paludisphaera mucosa sp. nov. a novel planctomycete from northern fen.</title>
        <authorList>
            <person name="Ivanova A."/>
        </authorList>
    </citation>
    <scope>NUCLEOTIDE SEQUENCE [LARGE SCALE GENOMIC DNA]</scope>
    <source>
        <strain evidence="4 5">Pla2</strain>
    </source>
</reference>
<gene>
    <name evidence="4" type="primary">thpR</name>
    <name evidence="4" type="ORF">PZE19_16145</name>
</gene>
<comment type="catalytic activity">
    <reaction evidence="2">
        <text>a 3'-end 2',3'-cyclophospho-ribonucleotide-RNA + H2O = a 3'-end 2'-phospho-ribonucleotide-RNA + H(+)</text>
        <dbReference type="Rhea" id="RHEA:11828"/>
        <dbReference type="Rhea" id="RHEA-COMP:10464"/>
        <dbReference type="Rhea" id="RHEA-COMP:17353"/>
        <dbReference type="ChEBI" id="CHEBI:15377"/>
        <dbReference type="ChEBI" id="CHEBI:15378"/>
        <dbReference type="ChEBI" id="CHEBI:83064"/>
        <dbReference type="ChEBI" id="CHEBI:173113"/>
        <dbReference type="EC" id="3.1.4.58"/>
    </reaction>
</comment>
<dbReference type="InterPro" id="IPR009097">
    <property type="entry name" value="Cyclic_Pdiesterase"/>
</dbReference>
<dbReference type="PANTHER" id="PTHR35561">
    <property type="entry name" value="RNA 2',3'-CYCLIC PHOSPHODIESTERASE"/>
    <property type="match status" value="1"/>
</dbReference>
<dbReference type="EMBL" id="JARRAG010000002">
    <property type="protein sequence ID" value="MDG3005322.1"/>
    <property type="molecule type" value="Genomic_DNA"/>
</dbReference>
<keyword evidence="1 2" id="KW-0378">Hydrolase</keyword>
<dbReference type="EC" id="3.1.4.58" evidence="2"/>
<dbReference type="InterPro" id="IPR014051">
    <property type="entry name" value="Phosphoesterase_HXTX"/>
</dbReference>
<feature type="short sequence motif" description="HXTX 1" evidence="2">
    <location>
        <begin position="44"/>
        <end position="47"/>
    </location>
</feature>
<feature type="active site" description="Proton donor" evidence="2">
    <location>
        <position position="44"/>
    </location>
</feature>
<feature type="domain" description="Phosphoesterase HXTX" evidence="3">
    <location>
        <begin position="104"/>
        <end position="186"/>
    </location>
</feature>
<comment type="similarity">
    <text evidence="2">Belongs to the 2H phosphoesterase superfamily. ThpR family.</text>
</comment>
<dbReference type="Proteomes" id="UP001216907">
    <property type="component" value="Unassembled WGS sequence"/>
</dbReference>
<evidence type="ECO:0000256" key="1">
    <source>
        <dbReference type="ARBA" id="ARBA00022801"/>
    </source>
</evidence>
<protein>
    <recommendedName>
        <fullName evidence="2">RNA 2',3'-cyclic phosphodiesterase</fullName>
        <shortName evidence="2">RNA 2',3'-CPDase</shortName>
        <ecNumber evidence="2">3.1.4.58</ecNumber>
    </recommendedName>
</protein>
<dbReference type="InterPro" id="IPR004175">
    <property type="entry name" value="RNA_CPDase"/>
</dbReference>
<sequence>MAQTTRTFLAIDVPSAVADRMSKLQRKLAPLAPGFNWVDATPFHMTLAFLGDVPFPELNEVCEAAAKAARGSRRFEVQIAGLGAFPRPDRPRVAWAGFAGPGLEPLAALQKAVVANLRRIGRQPEDTRFTPHVTLGRLKAGRGKAPAAAPDLTALIEQHREWTAGAFTVGEVVAYSSTLTPEGPTYAALARAPLASAKARTDT</sequence>
<evidence type="ECO:0000313" key="5">
    <source>
        <dbReference type="Proteomes" id="UP001216907"/>
    </source>
</evidence>
<comment type="function">
    <text evidence="2">Hydrolyzes RNA 2',3'-cyclic phosphodiester to an RNA 2'-phosphomonoester.</text>
</comment>
<proteinExistence type="inferred from homology"/>
<organism evidence="4 5">
    <name type="scientific">Paludisphaera mucosa</name>
    <dbReference type="NCBI Taxonomy" id="3030827"/>
    <lineage>
        <taxon>Bacteria</taxon>
        <taxon>Pseudomonadati</taxon>
        <taxon>Planctomycetota</taxon>
        <taxon>Planctomycetia</taxon>
        <taxon>Isosphaerales</taxon>
        <taxon>Isosphaeraceae</taxon>
        <taxon>Paludisphaera</taxon>
    </lineage>
</organism>
<dbReference type="PANTHER" id="PTHR35561:SF1">
    <property type="entry name" value="RNA 2',3'-CYCLIC PHOSPHODIESTERASE"/>
    <property type="match status" value="1"/>
</dbReference>
<feature type="domain" description="Phosphoesterase HXTX" evidence="3">
    <location>
        <begin position="11"/>
        <end position="95"/>
    </location>
</feature>
<dbReference type="Pfam" id="PF02834">
    <property type="entry name" value="LigT_PEase"/>
    <property type="match status" value="2"/>
</dbReference>
<feature type="short sequence motif" description="HXTX 2" evidence="2">
    <location>
        <begin position="132"/>
        <end position="135"/>
    </location>
</feature>
<feature type="active site" description="Proton acceptor" evidence="2">
    <location>
        <position position="132"/>
    </location>
</feature>
<dbReference type="RefSeq" id="WP_277861667.1">
    <property type="nucleotide sequence ID" value="NZ_JARRAG010000002.1"/>
</dbReference>
<name>A0ABT6FCN1_9BACT</name>